<name>A0A382KEB9_9ZZZZ</name>
<evidence type="ECO:0000256" key="3">
    <source>
        <dbReference type="ARBA" id="ARBA00022598"/>
    </source>
</evidence>
<dbReference type="Pfam" id="PF00549">
    <property type="entry name" value="Ligase_CoA"/>
    <property type="match status" value="1"/>
</dbReference>
<dbReference type="FunFam" id="3.30.470.20:FF:000002">
    <property type="entry name" value="Succinate--CoA ligase [ADP-forming] subunit beta"/>
    <property type="match status" value="1"/>
</dbReference>
<dbReference type="InterPro" id="IPR005809">
    <property type="entry name" value="Succ_CoA_ligase-like_bsu"/>
</dbReference>
<protein>
    <recommendedName>
        <fullName evidence="10">ATP-grasp domain-containing protein</fullName>
    </recommendedName>
</protein>
<dbReference type="FunFam" id="3.40.50.261:FF:000001">
    <property type="entry name" value="Succinate--CoA ligase [ADP-forming] subunit beta"/>
    <property type="match status" value="1"/>
</dbReference>
<dbReference type="InterPro" id="IPR017866">
    <property type="entry name" value="Succ-CoA_synthase_bsu_CS"/>
</dbReference>
<feature type="non-terminal residue" evidence="9">
    <location>
        <position position="1"/>
    </location>
</feature>
<keyword evidence="2" id="KW-0816">Tricarboxylic acid cycle</keyword>
<dbReference type="SUPFAM" id="SSF56059">
    <property type="entry name" value="Glutathione synthetase ATP-binding domain-like"/>
    <property type="match status" value="1"/>
</dbReference>
<dbReference type="GO" id="GO:0006104">
    <property type="term" value="P:succinyl-CoA metabolic process"/>
    <property type="evidence" value="ECO:0007669"/>
    <property type="project" value="TreeGrafter"/>
</dbReference>
<dbReference type="GO" id="GO:0042709">
    <property type="term" value="C:succinate-CoA ligase complex"/>
    <property type="evidence" value="ECO:0007669"/>
    <property type="project" value="TreeGrafter"/>
</dbReference>
<dbReference type="PANTHER" id="PTHR11815">
    <property type="entry name" value="SUCCINYL-COA SYNTHETASE BETA CHAIN"/>
    <property type="match status" value="1"/>
</dbReference>
<dbReference type="InterPro" id="IPR016102">
    <property type="entry name" value="Succinyl-CoA_synth-like"/>
</dbReference>
<dbReference type="PANTHER" id="PTHR11815:SF10">
    <property type="entry name" value="SUCCINATE--COA LIGASE [GDP-FORMING] SUBUNIT BETA, MITOCHONDRIAL"/>
    <property type="match status" value="1"/>
</dbReference>
<organism evidence="9">
    <name type="scientific">marine metagenome</name>
    <dbReference type="NCBI Taxonomy" id="408172"/>
    <lineage>
        <taxon>unclassified sequences</taxon>
        <taxon>metagenomes</taxon>
        <taxon>ecological metagenomes</taxon>
    </lineage>
</organism>
<keyword evidence="4" id="KW-0479">Metal-binding</keyword>
<reference evidence="9" key="1">
    <citation type="submission" date="2018-05" db="EMBL/GenBank/DDBJ databases">
        <authorList>
            <person name="Lanie J.A."/>
            <person name="Ng W.-L."/>
            <person name="Kazmierczak K.M."/>
            <person name="Andrzejewski T.M."/>
            <person name="Davidsen T.M."/>
            <person name="Wayne K.J."/>
            <person name="Tettelin H."/>
            <person name="Glass J.I."/>
            <person name="Rusch D."/>
            <person name="Podicherti R."/>
            <person name="Tsui H.-C.T."/>
            <person name="Winkler M.E."/>
        </authorList>
    </citation>
    <scope>NUCLEOTIDE SEQUENCE</scope>
</reference>
<dbReference type="Gene3D" id="3.30.1490.20">
    <property type="entry name" value="ATP-grasp fold, A domain"/>
    <property type="match status" value="1"/>
</dbReference>
<dbReference type="GO" id="GO:0005524">
    <property type="term" value="F:ATP binding"/>
    <property type="evidence" value="ECO:0007669"/>
    <property type="project" value="InterPro"/>
</dbReference>
<dbReference type="InterPro" id="IPR005811">
    <property type="entry name" value="SUCC_ACL_C"/>
</dbReference>
<dbReference type="PROSITE" id="PS01217">
    <property type="entry name" value="SUCCINYL_COA_LIG_3"/>
    <property type="match status" value="1"/>
</dbReference>
<accession>A0A382KEB9</accession>
<dbReference type="AlphaFoldDB" id="A0A382KEB9"/>
<evidence type="ECO:0000259" key="8">
    <source>
        <dbReference type="Pfam" id="PF08442"/>
    </source>
</evidence>
<dbReference type="EMBL" id="UINC01079258">
    <property type="protein sequence ID" value="SVC21081.1"/>
    <property type="molecule type" value="Genomic_DNA"/>
</dbReference>
<dbReference type="GO" id="GO:0046872">
    <property type="term" value="F:metal ion binding"/>
    <property type="evidence" value="ECO:0007669"/>
    <property type="project" value="UniProtKB-KW"/>
</dbReference>
<dbReference type="GO" id="GO:0004775">
    <property type="term" value="F:succinate-CoA ligase (ADP-forming) activity"/>
    <property type="evidence" value="ECO:0007669"/>
    <property type="project" value="TreeGrafter"/>
</dbReference>
<evidence type="ECO:0000256" key="5">
    <source>
        <dbReference type="ARBA" id="ARBA00022741"/>
    </source>
</evidence>
<dbReference type="Gene3D" id="3.30.470.20">
    <property type="entry name" value="ATP-grasp fold, B domain"/>
    <property type="match status" value="1"/>
</dbReference>
<evidence type="ECO:0008006" key="10">
    <source>
        <dbReference type="Google" id="ProtNLM"/>
    </source>
</evidence>
<evidence type="ECO:0000259" key="7">
    <source>
        <dbReference type="Pfam" id="PF00549"/>
    </source>
</evidence>
<evidence type="ECO:0000256" key="4">
    <source>
        <dbReference type="ARBA" id="ARBA00022723"/>
    </source>
</evidence>
<comment type="cofactor">
    <cofactor evidence="1">
        <name>Mg(2+)</name>
        <dbReference type="ChEBI" id="CHEBI:18420"/>
    </cofactor>
</comment>
<feature type="domain" description="ATP-citrate synthase/succinyl-CoA ligase C-terminal" evidence="7">
    <location>
        <begin position="228"/>
        <end position="348"/>
    </location>
</feature>
<keyword evidence="6" id="KW-0460">Magnesium</keyword>
<dbReference type="PIRSF" id="PIRSF001554">
    <property type="entry name" value="SucCS_beta"/>
    <property type="match status" value="1"/>
</dbReference>
<evidence type="ECO:0000256" key="1">
    <source>
        <dbReference type="ARBA" id="ARBA00001946"/>
    </source>
</evidence>
<evidence type="ECO:0000313" key="9">
    <source>
        <dbReference type="EMBL" id="SVC21081.1"/>
    </source>
</evidence>
<proteinExistence type="predicted"/>
<dbReference type="InterPro" id="IPR013650">
    <property type="entry name" value="ATP-grasp_succ-CoA_synth-type"/>
</dbReference>
<keyword evidence="5" id="KW-0547">Nucleotide-binding</keyword>
<evidence type="ECO:0000256" key="2">
    <source>
        <dbReference type="ARBA" id="ARBA00022532"/>
    </source>
</evidence>
<feature type="domain" description="ATP-grasp fold succinyl-CoA synthetase-type" evidence="8">
    <location>
        <begin position="1"/>
        <end position="164"/>
    </location>
</feature>
<gene>
    <name evidence="9" type="ORF">METZ01_LOCUS273935</name>
</gene>
<dbReference type="InterPro" id="IPR013815">
    <property type="entry name" value="ATP_grasp_subdomain_1"/>
</dbReference>
<dbReference type="Pfam" id="PF08442">
    <property type="entry name" value="ATP-grasp_2"/>
    <property type="match status" value="1"/>
</dbReference>
<evidence type="ECO:0000256" key="6">
    <source>
        <dbReference type="ARBA" id="ARBA00022842"/>
    </source>
</evidence>
<dbReference type="NCBIfam" id="NF001913">
    <property type="entry name" value="PRK00696.1"/>
    <property type="match status" value="1"/>
</dbReference>
<sequence>KIQIHSGGRGKGVFKDGFKGGVHLCKSADDVHEKAKAMLGNTIVTKQTGEAGRQVHTLLVASGEKIIEEFYLAVLLDRETSQPLIMASSEGGVDIEEVAETNPDAIVKLQVDPLLGLQPYQARNLAKALGLSGKLIHSGAKLITGVYRTWWECDASMVEINPLCIVESPDGSQKIAAVDAKISIDGNSLHRHKDIAEMRDLNEEAELEVEASKFDLNYIKLDGNVACLVNGAGLAMATMDAIKHYGGEPANFLDVGGSASTEQVTAAFQIILKDPNVRAILVNIFGGIMNCNTIAEGVVAAVQETQLTLPLVVRLEGNNVKAGDSTLTNSGLSLITAESMAEAAKKVVAEAAA</sequence>
<dbReference type="NCBIfam" id="TIGR01016">
    <property type="entry name" value="sucCoAbeta"/>
    <property type="match status" value="1"/>
</dbReference>
<dbReference type="GO" id="GO:0006099">
    <property type="term" value="P:tricarboxylic acid cycle"/>
    <property type="evidence" value="ECO:0007669"/>
    <property type="project" value="UniProtKB-KW"/>
</dbReference>
<dbReference type="Gene3D" id="3.40.50.261">
    <property type="entry name" value="Succinyl-CoA synthetase domains"/>
    <property type="match status" value="1"/>
</dbReference>
<dbReference type="SUPFAM" id="SSF52210">
    <property type="entry name" value="Succinyl-CoA synthetase domains"/>
    <property type="match status" value="1"/>
</dbReference>
<keyword evidence="3" id="KW-0436">Ligase</keyword>